<sequence length="131" mass="13612">MRRNRILLAMMAAAAGGDLALAQPREAPYAARPKVEARDGAGVYRAMCQGCHMPDGRGAAGAAAYPSLANNPKLAVAGYPLALVLKGQRAMPAVGAFLDDEQVAAVVGFIRTHFGNDYREAVAAADVGAMR</sequence>
<keyword evidence="5" id="KW-0732">Signal</keyword>
<dbReference type="InterPro" id="IPR036909">
    <property type="entry name" value="Cyt_c-like_dom_sf"/>
</dbReference>
<feature type="chain" id="PRO_5040788710" evidence="5">
    <location>
        <begin position="23"/>
        <end position="131"/>
    </location>
</feature>
<accession>A0A9X0UD80</accession>
<dbReference type="Pfam" id="PF13442">
    <property type="entry name" value="Cytochrome_CBB3"/>
    <property type="match status" value="1"/>
</dbReference>
<dbReference type="PANTHER" id="PTHR35008:SF9">
    <property type="entry name" value="CYTOCHROME C DOMAIN-CONTAINING PROTEIN"/>
    <property type="match status" value="1"/>
</dbReference>
<dbReference type="EMBL" id="JACOMF010000007">
    <property type="protein sequence ID" value="MBC4015371.1"/>
    <property type="molecule type" value="Genomic_DNA"/>
</dbReference>
<evidence type="ECO:0000259" key="6">
    <source>
        <dbReference type="PROSITE" id="PS51007"/>
    </source>
</evidence>
<dbReference type="PROSITE" id="PS51007">
    <property type="entry name" value="CYTC"/>
    <property type="match status" value="1"/>
</dbReference>
<protein>
    <submittedName>
        <fullName evidence="7">Cytochrome c</fullName>
    </submittedName>
</protein>
<dbReference type="Gene3D" id="1.10.760.10">
    <property type="entry name" value="Cytochrome c-like domain"/>
    <property type="match status" value="1"/>
</dbReference>
<evidence type="ECO:0000256" key="1">
    <source>
        <dbReference type="ARBA" id="ARBA00022617"/>
    </source>
</evidence>
<dbReference type="Proteomes" id="UP000600101">
    <property type="component" value="Unassembled WGS sequence"/>
</dbReference>
<dbReference type="InterPro" id="IPR009056">
    <property type="entry name" value="Cyt_c-like_dom"/>
</dbReference>
<keyword evidence="1 4" id="KW-0349">Heme</keyword>
<keyword evidence="3 4" id="KW-0408">Iron</keyword>
<evidence type="ECO:0000256" key="2">
    <source>
        <dbReference type="ARBA" id="ARBA00022723"/>
    </source>
</evidence>
<dbReference type="GO" id="GO:0046872">
    <property type="term" value="F:metal ion binding"/>
    <property type="evidence" value="ECO:0007669"/>
    <property type="project" value="UniProtKB-KW"/>
</dbReference>
<dbReference type="InterPro" id="IPR051459">
    <property type="entry name" value="Cytochrome_c-type_DH"/>
</dbReference>
<reference evidence="7" key="1">
    <citation type="submission" date="2020-08" db="EMBL/GenBank/DDBJ databases">
        <authorList>
            <person name="Hu Y."/>
            <person name="Nguyen S.V."/>
            <person name="Li F."/>
            <person name="Fanning S."/>
        </authorList>
    </citation>
    <scope>NUCLEOTIDE SEQUENCE</scope>
    <source>
        <strain evidence="7">SYSU D8009</strain>
    </source>
</reference>
<gene>
    <name evidence="7" type="ORF">H7965_08525</name>
</gene>
<dbReference type="RefSeq" id="WP_186770141.1">
    <property type="nucleotide sequence ID" value="NZ_JACOMF010000007.1"/>
</dbReference>
<evidence type="ECO:0000256" key="3">
    <source>
        <dbReference type="ARBA" id="ARBA00023004"/>
    </source>
</evidence>
<dbReference type="GO" id="GO:0009055">
    <property type="term" value="F:electron transfer activity"/>
    <property type="evidence" value="ECO:0007669"/>
    <property type="project" value="InterPro"/>
</dbReference>
<name>A0A9X0UD80_9PROT</name>
<comment type="caution">
    <text evidence="7">The sequence shown here is derived from an EMBL/GenBank/DDBJ whole genome shotgun (WGS) entry which is preliminary data.</text>
</comment>
<organism evidence="7 8">
    <name type="scientific">Siccirubricoccus deserti</name>
    <dbReference type="NCBI Taxonomy" id="2013562"/>
    <lineage>
        <taxon>Bacteria</taxon>
        <taxon>Pseudomonadati</taxon>
        <taxon>Pseudomonadota</taxon>
        <taxon>Alphaproteobacteria</taxon>
        <taxon>Acetobacterales</taxon>
        <taxon>Roseomonadaceae</taxon>
        <taxon>Siccirubricoccus</taxon>
    </lineage>
</organism>
<dbReference type="PANTHER" id="PTHR35008">
    <property type="entry name" value="BLL4482 PROTEIN-RELATED"/>
    <property type="match status" value="1"/>
</dbReference>
<feature type="signal peptide" evidence="5">
    <location>
        <begin position="1"/>
        <end position="22"/>
    </location>
</feature>
<dbReference type="GO" id="GO:0020037">
    <property type="term" value="F:heme binding"/>
    <property type="evidence" value="ECO:0007669"/>
    <property type="project" value="InterPro"/>
</dbReference>
<keyword evidence="8" id="KW-1185">Reference proteome</keyword>
<evidence type="ECO:0000256" key="4">
    <source>
        <dbReference type="PROSITE-ProRule" id="PRU00433"/>
    </source>
</evidence>
<proteinExistence type="predicted"/>
<feature type="domain" description="Cytochrome c" evidence="6">
    <location>
        <begin position="35"/>
        <end position="114"/>
    </location>
</feature>
<evidence type="ECO:0000313" key="7">
    <source>
        <dbReference type="EMBL" id="MBC4015371.1"/>
    </source>
</evidence>
<dbReference type="AlphaFoldDB" id="A0A9X0UD80"/>
<evidence type="ECO:0000313" key="8">
    <source>
        <dbReference type="Proteomes" id="UP000600101"/>
    </source>
</evidence>
<keyword evidence="2 4" id="KW-0479">Metal-binding</keyword>
<dbReference type="SUPFAM" id="SSF46626">
    <property type="entry name" value="Cytochrome c"/>
    <property type="match status" value="1"/>
</dbReference>
<evidence type="ECO:0000256" key="5">
    <source>
        <dbReference type="SAM" id="SignalP"/>
    </source>
</evidence>